<dbReference type="Proteomes" id="UP000597613">
    <property type="component" value="Unassembled WGS sequence"/>
</dbReference>
<evidence type="ECO:0000313" key="2">
    <source>
        <dbReference type="Proteomes" id="UP000597613"/>
    </source>
</evidence>
<dbReference type="RefSeq" id="WP_187504131.1">
    <property type="nucleotide sequence ID" value="NZ_CP162536.1"/>
</dbReference>
<name>A0ABR7APR6_9SPHN</name>
<keyword evidence="2" id="KW-1185">Reference proteome</keyword>
<proteinExistence type="predicted"/>
<dbReference type="EMBL" id="JACONT010000025">
    <property type="protein sequence ID" value="MBC3942440.1"/>
    <property type="molecule type" value="Genomic_DNA"/>
</dbReference>
<reference evidence="1 2" key="1">
    <citation type="submission" date="2020-08" db="EMBL/GenBank/DDBJ databases">
        <title>Putative novel bacterial strains isolated from necrotic wheat leaf tissues caused by Xanthomonas translucens.</title>
        <authorList>
            <person name="Tambong J.T."/>
        </authorList>
    </citation>
    <scope>NUCLEOTIDE SEQUENCE [LARGE SCALE GENOMIC DNA]</scope>
    <source>
        <strain evidence="2">DOAB 1063</strain>
    </source>
</reference>
<protein>
    <submittedName>
        <fullName evidence="1">Uncharacterized protein</fullName>
    </submittedName>
</protein>
<gene>
    <name evidence="1" type="ORF">H8S47_12215</name>
</gene>
<sequence length="73" mass="7677">MAGTRHCGRKLIPALYRHRARGKGDGDATAYADAASGDTAFVPSGPRNSPSGAYQVERHVGEATGTYIGFKPQ</sequence>
<comment type="caution">
    <text evidence="1">The sequence shown here is derived from an EMBL/GenBank/DDBJ whole genome shotgun (WGS) entry which is preliminary data.</text>
</comment>
<accession>A0ABR7APR6</accession>
<organism evidence="1 2">
    <name type="scientific">Sphingomonas albertensis</name>
    <dbReference type="NCBI Taxonomy" id="2762591"/>
    <lineage>
        <taxon>Bacteria</taxon>
        <taxon>Pseudomonadati</taxon>
        <taxon>Pseudomonadota</taxon>
        <taxon>Alphaproteobacteria</taxon>
        <taxon>Sphingomonadales</taxon>
        <taxon>Sphingomonadaceae</taxon>
        <taxon>Sphingomonas</taxon>
    </lineage>
</organism>
<evidence type="ECO:0000313" key="1">
    <source>
        <dbReference type="EMBL" id="MBC3942440.1"/>
    </source>
</evidence>